<feature type="transmembrane region" description="Helical" evidence="17">
    <location>
        <begin position="416"/>
        <end position="440"/>
    </location>
</feature>
<protein>
    <recommendedName>
        <fullName evidence="4 17">NADH-ubiquinone oxidoreductase chain 5</fullName>
        <ecNumber evidence="3 17">7.1.1.2</ecNumber>
    </recommendedName>
</protein>
<feature type="transmembrane region" description="Helical" evidence="17">
    <location>
        <begin position="447"/>
        <end position="468"/>
    </location>
</feature>
<dbReference type="EC" id="7.1.1.2" evidence="3 17"/>
<keyword evidence="7 17" id="KW-0812">Transmembrane</keyword>
<feature type="transmembrane region" description="Helical" evidence="17">
    <location>
        <begin position="112"/>
        <end position="131"/>
    </location>
</feature>
<evidence type="ECO:0000256" key="1">
    <source>
        <dbReference type="ARBA" id="ARBA00003257"/>
    </source>
</evidence>
<evidence type="ECO:0000256" key="6">
    <source>
        <dbReference type="ARBA" id="ARBA00022660"/>
    </source>
</evidence>
<keyword evidence="6" id="KW-0679">Respiratory chain</keyword>
<feature type="transmembrane region" description="Helical" evidence="17">
    <location>
        <begin position="57"/>
        <end position="76"/>
    </location>
</feature>
<evidence type="ECO:0000256" key="12">
    <source>
        <dbReference type="ARBA" id="ARBA00023027"/>
    </source>
</evidence>
<dbReference type="EMBL" id="JF323862">
    <property type="protein sequence ID" value="ADZ47921.1"/>
    <property type="molecule type" value="Genomic_DNA"/>
</dbReference>
<comment type="similarity">
    <text evidence="17">Belongs to the complex I subunit 5 family.</text>
</comment>
<evidence type="ECO:0000256" key="17">
    <source>
        <dbReference type="RuleBase" id="RU003404"/>
    </source>
</evidence>
<feature type="transmembrane region" description="Helical" evidence="17">
    <location>
        <begin position="268"/>
        <end position="287"/>
    </location>
</feature>
<evidence type="ECO:0000256" key="10">
    <source>
        <dbReference type="ARBA" id="ARBA00022982"/>
    </source>
</evidence>
<organism evidence="21">
    <name type="scientific">Xenophyes cascus</name>
    <dbReference type="NCBI Taxonomy" id="984453"/>
    <lineage>
        <taxon>Eukaryota</taxon>
        <taxon>Metazoa</taxon>
        <taxon>Ecdysozoa</taxon>
        <taxon>Arthropoda</taxon>
        <taxon>Hexapoda</taxon>
        <taxon>Insecta</taxon>
        <taxon>Pterygota</taxon>
        <taxon>Neoptera</taxon>
        <taxon>Paraneoptera</taxon>
        <taxon>Hemiptera</taxon>
        <taxon>Coleorrhyncha</taxon>
        <taxon>Peloridiidae</taxon>
        <taxon>Xenophyes</taxon>
    </lineage>
</organism>
<evidence type="ECO:0000256" key="15">
    <source>
        <dbReference type="ARBA" id="ARBA00023136"/>
    </source>
</evidence>
<feature type="transmembrane region" description="Helical" evidence="17">
    <location>
        <begin position="238"/>
        <end position="261"/>
    </location>
</feature>
<evidence type="ECO:0000256" key="2">
    <source>
        <dbReference type="ARBA" id="ARBA00004448"/>
    </source>
</evidence>
<evidence type="ECO:0000259" key="20">
    <source>
        <dbReference type="Pfam" id="PF06455"/>
    </source>
</evidence>
<reference evidence="21" key="1">
    <citation type="journal article" date="2013" name="Syst. Entomol.">
        <title>Phylogenomics of Hemiptera (Insecta: Paraneoptera) based on mitochondrial genomes.</title>
        <authorList>
            <person name="Cui Y."/>
            <person name="Xie G."/>
            <person name="Hua J."/>
            <person name="Dang K."/>
            <person name="Zhou J."/>
            <person name="Liu X."/>
            <person name="Wang G."/>
            <person name="Yu X."/>
            <person name="Bu W."/>
        </authorList>
    </citation>
    <scope>NUCLEOTIDE SEQUENCE</scope>
</reference>
<name>L7NB72_9HEMI</name>
<keyword evidence="11 17" id="KW-1133">Transmembrane helix</keyword>
<dbReference type="Pfam" id="PF00361">
    <property type="entry name" value="Proton_antipo_M"/>
    <property type="match status" value="1"/>
</dbReference>
<dbReference type="InterPro" id="IPR001516">
    <property type="entry name" value="Proton_antipo_N"/>
</dbReference>
<dbReference type="InterPro" id="IPR003945">
    <property type="entry name" value="NU5C-like"/>
</dbReference>
<dbReference type="PANTHER" id="PTHR42829:SF2">
    <property type="entry name" value="NADH-UBIQUINONE OXIDOREDUCTASE CHAIN 5"/>
    <property type="match status" value="1"/>
</dbReference>
<feature type="domain" description="NADH dehydrogenase subunit 5 C-terminal" evidence="20">
    <location>
        <begin position="389"/>
        <end position="563"/>
    </location>
</feature>
<dbReference type="PRINTS" id="PR01434">
    <property type="entry name" value="NADHDHGNASE5"/>
</dbReference>
<feature type="domain" description="NADH-Ubiquinone oxidoreductase (complex I) chain 5 N-terminal" evidence="19">
    <location>
        <begin position="42"/>
        <end position="90"/>
    </location>
</feature>
<evidence type="ECO:0000256" key="11">
    <source>
        <dbReference type="ARBA" id="ARBA00022989"/>
    </source>
</evidence>
<comment type="catalytic activity">
    <reaction evidence="16 17">
        <text>a ubiquinone + NADH + 5 H(+)(in) = a ubiquinol + NAD(+) + 4 H(+)(out)</text>
        <dbReference type="Rhea" id="RHEA:29091"/>
        <dbReference type="Rhea" id="RHEA-COMP:9565"/>
        <dbReference type="Rhea" id="RHEA-COMP:9566"/>
        <dbReference type="ChEBI" id="CHEBI:15378"/>
        <dbReference type="ChEBI" id="CHEBI:16389"/>
        <dbReference type="ChEBI" id="CHEBI:17976"/>
        <dbReference type="ChEBI" id="CHEBI:57540"/>
        <dbReference type="ChEBI" id="CHEBI:57945"/>
        <dbReference type="EC" id="7.1.1.2"/>
    </reaction>
</comment>
<geneLocation type="mitochondrion" evidence="21"/>
<keyword evidence="12 17" id="KW-0520">NAD</keyword>
<dbReference type="GO" id="GO:0005743">
    <property type="term" value="C:mitochondrial inner membrane"/>
    <property type="evidence" value="ECO:0007669"/>
    <property type="project" value="UniProtKB-SubCell"/>
</dbReference>
<gene>
    <name evidence="21" type="primary">ND5</name>
</gene>
<evidence type="ECO:0000256" key="3">
    <source>
        <dbReference type="ARBA" id="ARBA00012944"/>
    </source>
</evidence>
<dbReference type="InterPro" id="IPR010934">
    <property type="entry name" value="NADH_DH_su5_C"/>
</dbReference>
<dbReference type="PANTHER" id="PTHR42829">
    <property type="entry name" value="NADH-UBIQUINONE OXIDOREDUCTASE CHAIN 5"/>
    <property type="match status" value="1"/>
</dbReference>
<sequence length="566" mass="62752">MVFISFYTLVSFILLVVSIMVFLLGLLFFIEMSVVIMEWVLVNFNSTSISFTVILDWMSLVFTSVVCLVSFSVVLYSESYMSGDLYMNRFIILVSLFVLSMVLLILSPNLMGILVGWDGLGLISYCLIIYFQNSYSCRAGMLTALINRLGDAALIIGICWMMNYGCWHYLFYGGSCFSSYIMFFILLASFTSSAQIPFSSWLPAAMAAPTPVSALVHSSTLVTAGIYLIIRFSSGLDLYYSGGFLILSLLTMLMAGVCALIEYDMSSIVALSTLSQLGLMMSSLLVGLSELCFFHLLSHALFKSLMFLCVGAYIHGSGSNQDIRLMGPIVLSSPGVSSCFCISSFSLSAMPFLSGYYSSDLIMEFIAMSNLNLLIFGLFYLSSWLTVIYTFRVVFYSLIVGGAGNPIFFFSEEVEVNVWSMTILGVCSVIGGSGLCWLILGGTPFIVLPYIIKILPLMFIFLGFLIFFEYLGQLEWDVENLGTASSNLIGSMWFLSSLGKWVGQSLLNRSYYLEYCLDSGWFEGLASQGGMFLLSYSTELYSLSYNSVKLFLVWVMVLGCLIVYSN</sequence>
<accession>L7NB72</accession>
<dbReference type="InterPro" id="IPR001750">
    <property type="entry name" value="ND/Mrp_TM"/>
</dbReference>
<dbReference type="GO" id="GO:0008137">
    <property type="term" value="F:NADH dehydrogenase (ubiquinone) activity"/>
    <property type="evidence" value="ECO:0007669"/>
    <property type="project" value="UniProtKB-EC"/>
</dbReference>
<evidence type="ECO:0000256" key="7">
    <source>
        <dbReference type="ARBA" id="ARBA00022692"/>
    </source>
</evidence>
<feature type="transmembrane region" description="Helical" evidence="17">
    <location>
        <begin position="177"/>
        <end position="202"/>
    </location>
</feature>
<evidence type="ECO:0000313" key="21">
    <source>
        <dbReference type="EMBL" id="ADZ47921.1"/>
    </source>
</evidence>
<keyword evidence="13 17" id="KW-0830">Ubiquinone</keyword>
<dbReference type="Pfam" id="PF06455">
    <property type="entry name" value="NADH5_C"/>
    <property type="match status" value="1"/>
</dbReference>
<evidence type="ECO:0000256" key="9">
    <source>
        <dbReference type="ARBA" id="ARBA00022967"/>
    </source>
</evidence>
<keyword evidence="14 17" id="KW-0496">Mitochondrion</keyword>
<evidence type="ECO:0000256" key="16">
    <source>
        <dbReference type="ARBA" id="ARBA00049551"/>
    </source>
</evidence>
<feature type="transmembrane region" description="Helical" evidence="17">
    <location>
        <begin position="543"/>
        <end position="564"/>
    </location>
</feature>
<feature type="transmembrane region" description="Helical" evidence="17">
    <location>
        <begin position="214"/>
        <end position="232"/>
    </location>
</feature>
<keyword evidence="9" id="KW-1278">Translocase</keyword>
<feature type="transmembrane region" description="Helical" evidence="17">
    <location>
        <begin position="326"/>
        <end position="349"/>
    </location>
</feature>
<evidence type="ECO:0000256" key="8">
    <source>
        <dbReference type="ARBA" id="ARBA00022792"/>
    </source>
</evidence>
<keyword evidence="8" id="KW-0999">Mitochondrion inner membrane</keyword>
<keyword evidence="10" id="KW-0249">Electron transport</keyword>
<evidence type="ECO:0000259" key="19">
    <source>
        <dbReference type="Pfam" id="PF00662"/>
    </source>
</evidence>
<dbReference type="GO" id="GO:0003954">
    <property type="term" value="F:NADH dehydrogenase activity"/>
    <property type="evidence" value="ECO:0007669"/>
    <property type="project" value="TreeGrafter"/>
</dbReference>
<feature type="domain" description="NADH:quinone oxidoreductase/Mrp antiporter transmembrane" evidence="18">
    <location>
        <begin position="107"/>
        <end position="377"/>
    </location>
</feature>
<dbReference type="AlphaFoldDB" id="L7NB72"/>
<comment type="function">
    <text evidence="17">Core subunit of the mitochondrial membrane respiratory chain NADH dehydrogenase (Complex I) which catalyzes electron transfer from NADH through the respiratory chain, using ubiquinone as an electron acceptor. Essential for the catalytic activity and assembly of complex I.</text>
</comment>
<evidence type="ECO:0000256" key="5">
    <source>
        <dbReference type="ARBA" id="ARBA00022448"/>
    </source>
</evidence>
<comment type="subcellular location">
    <subcellularLocation>
        <location evidence="2">Mitochondrion inner membrane</location>
        <topology evidence="2">Multi-pass membrane protein</topology>
    </subcellularLocation>
</comment>
<keyword evidence="15 17" id="KW-0472">Membrane</keyword>
<proteinExistence type="inferred from homology"/>
<feature type="transmembrane region" description="Helical" evidence="17">
    <location>
        <begin position="88"/>
        <end position="106"/>
    </location>
</feature>
<evidence type="ECO:0000256" key="13">
    <source>
        <dbReference type="ARBA" id="ARBA00023075"/>
    </source>
</evidence>
<evidence type="ECO:0000256" key="4">
    <source>
        <dbReference type="ARBA" id="ARBA00021096"/>
    </source>
</evidence>
<evidence type="ECO:0000259" key="18">
    <source>
        <dbReference type="Pfam" id="PF00361"/>
    </source>
</evidence>
<dbReference type="Pfam" id="PF00662">
    <property type="entry name" value="Proton_antipo_N"/>
    <property type="match status" value="1"/>
</dbReference>
<comment type="function">
    <text evidence="1">Core subunit of the mitochondrial membrane respiratory chain NADH dehydrogenase (Complex I) that is believed to belong to the minimal assembly required for catalysis. Complex I functions in the transfer of electrons from NADH to the respiratory chain. The immediate electron acceptor for the enzyme is believed to be ubiquinone.</text>
</comment>
<keyword evidence="5 17" id="KW-0813">Transport</keyword>
<evidence type="ECO:0000256" key="14">
    <source>
        <dbReference type="ARBA" id="ARBA00023128"/>
    </source>
</evidence>
<dbReference type="GO" id="GO:0042773">
    <property type="term" value="P:ATP synthesis coupled electron transport"/>
    <property type="evidence" value="ECO:0007669"/>
    <property type="project" value="InterPro"/>
</dbReference>
<dbReference type="GO" id="GO:0015990">
    <property type="term" value="P:electron transport coupled proton transport"/>
    <property type="evidence" value="ECO:0007669"/>
    <property type="project" value="TreeGrafter"/>
</dbReference>
<feature type="transmembrane region" description="Helical" evidence="17">
    <location>
        <begin position="12"/>
        <end position="37"/>
    </location>
</feature>
<feature type="transmembrane region" description="Helical" evidence="17">
    <location>
        <begin position="393"/>
        <end position="410"/>
    </location>
</feature>
<feature type="transmembrane region" description="Helical" evidence="17">
    <location>
        <begin position="361"/>
        <end position="381"/>
    </location>
</feature>